<dbReference type="Proteomes" id="UP000054558">
    <property type="component" value="Unassembled WGS sequence"/>
</dbReference>
<keyword evidence="3" id="KW-1185">Reference proteome</keyword>
<sequence>MAHIAIGGPLCLLLVLAALASHVSAADSVLGASFSAFGGNRKLLQSGSSGSTVFGTPPAGTLVVTWNPVPAKHSDSPDFGKITSPPYQYDWLNIYPISSSCENCTDLWFYPVEAYVAGSNGQKTQLTSSGGCDIATRQYPDLGSLFTSCTGSFSVPNNGTLAVTQVWDLLVASDDLQFQVPTPLAYFNCIAFFFGGASTPSAGLTNFQASFDTGPIPIKPSTSNNLPPTFSNIGFESLPFTETGALTFKSINMRLSYDPPVPVQSFGWSLPYTHCTFSGVQNVAVQSVAVPPVAAPPTGQLVGGTCDPRSSKPNQCFNAPGNSYVCCPGQCSANPGPTPACAPPAPATPGALPIGGTCDPNSNKPNQCFNADGSSSVCCPGQCPASTGASPACS</sequence>
<feature type="chain" id="PRO_5011965469" evidence="1">
    <location>
        <begin position="26"/>
        <end position="394"/>
    </location>
</feature>
<gene>
    <name evidence="2" type="ORF">KFL_000460100</name>
</gene>
<protein>
    <submittedName>
        <fullName evidence="2">Uncharacterized protein</fullName>
    </submittedName>
</protein>
<evidence type="ECO:0000256" key="1">
    <source>
        <dbReference type="SAM" id="SignalP"/>
    </source>
</evidence>
<evidence type="ECO:0000313" key="3">
    <source>
        <dbReference type="Proteomes" id="UP000054558"/>
    </source>
</evidence>
<evidence type="ECO:0000313" key="2">
    <source>
        <dbReference type="EMBL" id="GAQ80100.1"/>
    </source>
</evidence>
<name>A0A1Y1HN86_KLENI</name>
<dbReference type="EMBL" id="DF236995">
    <property type="protein sequence ID" value="GAQ80100.1"/>
    <property type="molecule type" value="Genomic_DNA"/>
</dbReference>
<accession>A0A1Y1HN86</accession>
<proteinExistence type="predicted"/>
<keyword evidence="1" id="KW-0732">Signal</keyword>
<dbReference type="AlphaFoldDB" id="A0A1Y1HN86"/>
<feature type="signal peptide" evidence="1">
    <location>
        <begin position="1"/>
        <end position="25"/>
    </location>
</feature>
<reference evidence="2 3" key="1">
    <citation type="journal article" date="2014" name="Nat. Commun.">
        <title>Klebsormidium flaccidum genome reveals primary factors for plant terrestrial adaptation.</title>
        <authorList>
            <person name="Hori K."/>
            <person name="Maruyama F."/>
            <person name="Fujisawa T."/>
            <person name="Togashi T."/>
            <person name="Yamamoto N."/>
            <person name="Seo M."/>
            <person name="Sato S."/>
            <person name="Yamada T."/>
            <person name="Mori H."/>
            <person name="Tajima N."/>
            <person name="Moriyama T."/>
            <person name="Ikeuchi M."/>
            <person name="Watanabe M."/>
            <person name="Wada H."/>
            <person name="Kobayashi K."/>
            <person name="Saito M."/>
            <person name="Masuda T."/>
            <person name="Sasaki-Sekimoto Y."/>
            <person name="Mashiguchi K."/>
            <person name="Awai K."/>
            <person name="Shimojima M."/>
            <person name="Masuda S."/>
            <person name="Iwai M."/>
            <person name="Nobusawa T."/>
            <person name="Narise T."/>
            <person name="Kondo S."/>
            <person name="Saito H."/>
            <person name="Sato R."/>
            <person name="Murakawa M."/>
            <person name="Ihara Y."/>
            <person name="Oshima-Yamada Y."/>
            <person name="Ohtaka K."/>
            <person name="Satoh M."/>
            <person name="Sonobe K."/>
            <person name="Ishii M."/>
            <person name="Ohtani R."/>
            <person name="Kanamori-Sato M."/>
            <person name="Honoki R."/>
            <person name="Miyazaki D."/>
            <person name="Mochizuki H."/>
            <person name="Umetsu J."/>
            <person name="Higashi K."/>
            <person name="Shibata D."/>
            <person name="Kamiya Y."/>
            <person name="Sato N."/>
            <person name="Nakamura Y."/>
            <person name="Tabata S."/>
            <person name="Ida S."/>
            <person name="Kurokawa K."/>
            <person name="Ohta H."/>
        </authorList>
    </citation>
    <scope>NUCLEOTIDE SEQUENCE [LARGE SCALE GENOMIC DNA]</scope>
    <source>
        <strain evidence="2 3">NIES-2285</strain>
    </source>
</reference>
<organism evidence="2 3">
    <name type="scientific">Klebsormidium nitens</name>
    <name type="common">Green alga</name>
    <name type="synonym">Ulothrix nitens</name>
    <dbReference type="NCBI Taxonomy" id="105231"/>
    <lineage>
        <taxon>Eukaryota</taxon>
        <taxon>Viridiplantae</taxon>
        <taxon>Streptophyta</taxon>
        <taxon>Klebsormidiophyceae</taxon>
        <taxon>Klebsormidiales</taxon>
        <taxon>Klebsormidiaceae</taxon>
        <taxon>Klebsormidium</taxon>
    </lineage>
</organism>